<dbReference type="AlphaFoldDB" id="A0A0V0YSR6"/>
<dbReference type="Proteomes" id="UP000054653">
    <property type="component" value="Unassembled WGS sequence"/>
</dbReference>
<accession>A0A0V0YSR6</accession>
<organism evidence="1 2">
    <name type="scientific">Trichinella britovi</name>
    <name type="common">Parasitic roundworm</name>
    <dbReference type="NCBI Taxonomy" id="45882"/>
    <lineage>
        <taxon>Eukaryota</taxon>
        <taxon>Metazoa</taxon>
        <taxon>Ecdysozoa</taxon>
        <taxon>Nematoda</taxon>
        <taxon>Enoplea</taxon>
        <taxon>Dorylaimia</taxon>
        <taxon>Trichinellida</taxon>
        <taxon>Trichinellidae</taxon>
        <taxon>Trichinella</taxon>
    </lineage>
</organism>
<evidence type="ECO:0000313" key="2">
    <source>
        <dbReference type="Proteomes" id="UP000054653"/>
    </source>
</evidence>
<evidence type="ECO:0000313" key="1">
    <source>
        <dbReference type="EMBL" id="KRY03298.1"/>
    </source>
</evidence>
<dbReference type="EMBL" id="JYDI01006645">
    <property type="protein sequence ID" value="KRY03298.1"/>
    <property type="molecule type" value="Genomic_DNA"/>
</dbReference>
<protein>
    <submittedName>
        <fullName evidence="1">Uncharacterized protein</fullName>
    </submittedName>
</protein>
<reference evidence="1 2" key="1">
    <citation type="submission" date="2015-01" db="EMBL/GenBank/DDBJ databases">
        <title>Evolution of Trichinella species and genotypes.</title>
        <authorList>
            <person name="Korhonen P.K."/>
            <person name="Edoardo P."/>
            <person name="Giuseppe L.R."/>
            <person name="Gasser R.B."/>
        </authorList>
    </citation>
    <scope>NUCLEOTIDE SEQUENCE [LARGE SCALE GENOMIC DNA]</scope>
    <source>
        <strain evidence="1">ISS120</strain>
    </source>
</reference>
<name>A0A0V0YSR6_TRIBR</name>
<comment type="caution">
    <text evidence="1">The sequence shown here is derived from an EMBL/GenBank/DDBJ whole genome shotgun (WGS) entry which is preliminary data.</text>
</comment>
<proteinExistence type="predicted"/>
<sequence length="31" mass="3806">MSVKYLCGKLFLSFIVVLQKLYIEIFHFDYF</sequence>
<gene>
    <name evidence="1" type="ORF">T03_3018</name>
</gene>
<keyword evidence="2" id="KW-1185">Reference proteome</keyword>